<evidence type="ECO:0000256" key="4">
    <source>
        <dbReference type="ARBA" id="ARBA00022777"/>
    </source>
</evidence>
<dbReference type="PROSITE" id="PS00108">
    <property type="entry name" value="PROTEIN_KINASE_ST"/>
    <property type="match status" value="1"/>
</dbReference>
<evidence type="ECO:0000313" key="10">
    <source>
        <dbReference type="EMBL" id="KAG2437139.1"/>
    </source>
</evidence>
<dbReference type="GO" id="GO:0004674">
    <property type="term" value="F:protein serine/threonine kinase activity"/>
    <property type="evidence" value="ECO:0007669"/>
    <property type="project" value="UniProtKB-KW"/>
</dbReference>
<dbReference type="OrthoDB" id="526903at2759"/>
<evidence type="ECO:0000256" key="6">
    <source>
        <dbReference type="PROSITE-ProRule" id="PRU10141"/>
    </source>
</evidence>
<keyword evidence="2" id="KW-0808">Transferase</keyword>
<name>A0A835T1J1_9CHLO</name>
<evidence type="ECO:0000256" key="7">
    <source>
        <dbReference type="RuleBase" id="RU000304"/>
    </source>
</evidence>
<evidence type="ECO:0000256" key="1">
    <source>
        <dbReference type="ARBA" id="ARBA00022527"/>
    </source>
</evidence>
<dbReference type="InterPro" id="IPR017441">
    <property type="entry name" value="Protein_kinase_ATP_BS"/>
</dbReference>
<feature type="region of interest" description="Disordered" evidence="8">
    <location>
        <begin position="382"/>
        <end position="412"/>
    </location>
</feature>
<dbReference type="Proteomes" id="UP000613740">
    <property type="component" value="Unassembled WGS sequence"/>
</dbReference>
<keyword evidence="1 7" id="KW-0723">Serine/threonine-protein kinase</keyword>
<dbReference type="GO" id="GO:0005524">
    <property type="term" value="F:ATP binding"/>
    <property type="evidence" value="ECO:0007669"/>
    <property type="project" value="UniProtKB-UniRule"/>
</dbReference>
<feature type="binding site" evidence="6">
    <location>
        <position position="97"/>
    </location>
    <ligand>
        <name>ATP</name>
        <dbReference type="ChEBI" id="CHEBI:30616"/>
    </ligand>
</feature>
<comment type="similarity">
    <text evidence="7">Belongs to the protein kinase superfamily.</text>
</comment>
<proteinExistence type="inferred from homology"/>
<comment type="caution">
    <text evidence="10">The sequence shown here is derived from an EMBL/GenBank/DDBJ whole genome shotgun (WGS) entry which is preliminary data.</text>
</comment>
<evidence type="ECO:0000313" key="11">
    <source>
        <dbReference type="Proteomes" id="UP000613740"/>
    </source>
</evidence>
<gene>
    <name evidence="10" type="ORF">HYH02_011395</name>
</gene>
<dbReference type="SUPFAM" id="SSF56112">
    <property type="entry name" value="Protein kinase-like (PK-like)"/>
    <property type="match status" value="1"/>
</dbReference>
<organism evidence="10 11">
    <name type="scientific">Chlamydomonas schloesseri</name>
    <dbReference type="NCBI Taxonomy" id="2026947"/>
    <lineage>
        <taxon>Eukaryota</taxon>
        <taxon>Viridiplantae</taxon>
        <taxon>Chlorophyta</taxon>
        <taxon>core chlorophytes</taxon>
        <taxon>Chlorophyceae</taxon>
        <taxon>CS clade</taxon>
        <taxon>Chlamydomonadales</taxon>
        <taxon>Chlamydomonadaceae</taxon>
        <taxon>Chlamydomonas</taxon>
    </lineage>
</organism>
<feature type="region of interest" description="Disordered" evidence="8">
    <location>
        <begin position="1"/>
        <end position="29"/>
    </location>
</feature>
<keyword evidence="5 6" id="KW-0067">ATP-binding</keyword>
<dbReference type="EMBL" id="JAEHOD010000047">
    <property type="protein sequence ID" value="KAG2437139.1"/>
    <property type="molecule type" value="Genomic_DNA"/>
</dbReference>
<feature type="compositionally biased region" description="Low complexity" evidence="8">
    <location>
        <begin position="387"/>
        <end position="412"/>
    </location>
</feature>
<evidence type="ECO:0000256" key="8">
    <source>
        <dbReference type="SAM" id="MobiDB-lite"/>
    </source>
</evidence>
<reference evidence="10" key="1">
    <citation type="journal article" date="2020" name="bioRxiv">
        <title>Comparative genomics of Chlamydomonas.</title>
        <authorList>
            <person name="Craig R.J."/>
            <person name="Hasan A.R."/>
            <person name="Ness R.W."/>
            <person name="Keightley P.D."/>
        </authorList>
    </citation>
    <scope>NUCLEOTIDE SEQUENCE</scope>
    <source>
        <strain evidence="10">CCAP 11/173</strain>
    </source>
</reference>
<dbReference type="FunFam" id="3.30.200.20:FF:000042">
    <property type="entry name" value="Aurora kinase A"/>
    <property type="match status" value="1"/>
</dbReference>
<dbReference type="PROSITE" id="PS00107">
    <property type="entry name" value="PROTEIN_KINASE_ATP"/>
    <property type="match status" value="1"/>
</dbReference>
<dbReference type="PANTHER" id="PTHR24349">
    <property type="entry name" value="SERINE/THREONINE-PROTEIN KINASE"/>
    <property type="match status" value="1"/>
</dbReference>
<dbReference type="SMART" id="SM00220">
    <property type="entry name" value="S_TKc"/>
    <property type="match status" value="1"/>
</dbReference>
<dbReference type="InterPro" id="IPR050205">
    <property type="entry name" value="CDPK_Ser/Thr_kinases"/>
</dbReference>
<dbReference type="InterPro" id="IPR011009">
    <property type="entry name" value="Kinase-like_dom_sf"/>
</dbReference>
<dbReference type="PROSITE" id="PS50011">
    <property type="entry name" value="PROTEIN_KINASE_DOM"/>
    <property type="match status" value="1"/>
</dbReference>
<evidence type="ECO:0000256" key="2">
    <source>
        <dbReference type="ARBA" id="ARBA00022679"/>
    </source>
</evidence>
<dbReference type="AlphaFoldDB" id="A0A835T1J1"/>
<accession>A0A835T1J1</accession>
<dbReference type="Pfam" id="PF00069">
    <property type="entry name" value="Pkinase"/>
    <property type="match status" value="1"/>
</dbReference>
<keyword evidence="4" id="KW-0418">Kinase</keyword>
<keyword evidence="11" id="KW-1185">Reference proteome</keyword>
<protein>
    <recommendedName>
        <fullName evidence="9">Protein kinase domain-containing protein</fullName>
    </recommendedName>
</protein>
<keyword evidence="3 6" id="KW-0547">Nucleotide-binding</keyword>
<evidence type="ECO:0000259" key="9">
    <source>
        <dbReference type="PROSITE" id="PS50011"/>
    </source>
</evidence>
<sequence>MCHRTLRAGPGVHARPAAARTARPRSGRSKVVVCSAPVVPVTTTTSTATSSTDTQKELGWRTDLRQSYVLGPQLGVGSFGSVNKAFHAESGQQVAVKTLPKERPKLSRAKVLEKLQRELTLLDRLSDSPRVVQLMECFEDEDHVYIVTEACEGGDLQRFSDTYGPLTERCLALVALEVLQIVRSCHRLGIVHGDVKPANFCIKDEHRHPYAASPAALQRAPWLKAIDFGCSQLHYRHTRLSKRSGTPVYMAPEIFKRDYSFEVDVWSTGVLLYQLYCRHFPFWAGDSYNRALSLDEVAKAITENAIRMDFGPWLVMSPEGLDFVRGCLTRDPAQRLTVDEALEHPWLQKFAGDCMGSGLAGPLVESAEAQAGGVVVANNIVRSPSNGGAPAQQQQQPQAQGQQQQQDAAMAA</sequence>
<feature type="domain" description="Protein kinase" evidence="9">
    <location>
        <begin position="68"/>
        <end position="347"/>
    </location>
</feature>
<dbReference type="InterPro" id="IPR008271">
    <property type="entry name" value="Ser/Thr_kinase_AS"/>
</dbReference>
<evidence type="ECO:0000256" key="3">
    <source>
        <dbReference type="ARBA" id="ARBA00022741"/>
    </source>
</evidence>
<dbReference type="InterPro" id="IPR000719">
    <property type="entry name" value="Prot_kinase_dom"/>
</dbReference>
<dbReference type="Gene3D" id="1.10.510.10">
    <property type="entry name" value="Transferase(Phosphotransferase) domain 1"/>
    <property type="match status" value="1"/>
</dbReference>
<evidence type="ECO:0000256" key="5">
    <source>
        <dbReference type="ARBA" id="ARBA00022840"/>
    </source>
</evidence>